<proteinExistence type="predicted"/>
<feature type="domain" description="ChsH2 rubredoxin-like zinc ribbon" evidence="1">
    <location>
        <begin position="94"/>
        <end position="129"/>
    </location>
</feature>
<comment type="caution">
    <text evidence="2">The sequence shown here is derived from an EMBL/GenBank/DDBJ whole genome shotgun (WGS) entry which is preliminary data.</text>
</comment>
<dbReference type="Pfam" id="PF12172">
    <property type="entry name" value="zf-ChsH2"/>
    <property type="match status" value="1"/>
</dbReference>
<gene>
    <name evidence="2" type="ORF">F4Y60_11195</name>
</gene>
<evidence type="ECO:0000313" key="2">
    <source>
        <dbReference type="EMBL" id="MXY34630.1"/>
    </source>
</evidence>
<sequence length="201" mass="21746">MRKLRRVAREPVRWAARPGCTCRGNRRRTGAGGGTAAARVVPRPEPAVGAGIRAGRLTWRHCHELRRQHTGAPVTKHRLTLDHRLPKGRLTPYFEALARGRALAERCGSCGHVQFPPGGICGHCDASELAWIELSGAAVVIHRTDTPDRAFALVRFEGARNSAVVAVANPDVLSGRGRLATSPGNVQGLTIELTDERSRHA</sequence>
<protein>
    <recommendedName>
        <fullName evidence="1">ChsH2 rubredoxin-like zinc ribbon domain-containing protein</fullName>
    </recommendedName>
</protein>
<dbReference type="EMBL" id="VXRY01000456">
    <property type="protein sequence ID" value="MXY34630.1"/>
    <property type="molecule type" value="Genomic_DNA"/>
</dbReference>
<accession>A0A6B0Y4J3</accession>
<dbReference type="PANTHER" id="PTHR34075:SF5">
    <property type="entry name" value="BLR3430 PROTEIN"/>
    <property type="match status" value="1"/>
</dbReference>
<name>A0A6B0Y4J3_9RHOB</name>
<dbReference type="InterPro" id="IPR022002">
    <property type="entry name" value="ChsH2_Znr"/>
</dbReference>
<dbReference type="PANTHER" id="PTHR34075">
    <property type="entry name" value="BLR3430 PROTEIN"/>
    <property type="match status" value="1"/>
</dbReference>
<evidence type="ECO:0000259" key="1">
    <source>
        <dbReference type="Pfam" id="PF12172"/>
    </source>
</evidence>
<dbReference type="InterPro" id="IPR012340">
    <property type="entry name" value="NA-bd_OB-fold"/>
</dbReference>
<dbReference type="AlphaFoldDB" id="A0A6B0Y4J3"/>
<dbReference type="Gene3D" id="6.10.30.10">
    <property type="match status" value="1"/>
</dbReference>
<dbReference type="InterPro" id="IPR052513">
    <property type="entry name" value="Thioester_dehydratase-like"/>
</dbReference>
<dbReference type="SUPFAM" id="SSF50249">
    <property type="entry name" value="Nucleic acid-binding proteins"/>
    <property type="match status" value="1"/>
</dbReference>
<reference evidence="2" key="1">
    <citation type="submission" date="2019-09" db="EMBL/GenBank/DDBJ databases">
        <title>Characterisation of the sponge microbiome using genome-centric metagenomics.</title>
        <authorList>
            <person name="Engelberts J.P."/>
            <person name="Robbins S.J."/>
            <person name="De Goeij J.M."/>
            <person name="Aranda M."/>
            <person name="Bell S.C."/>
            <person name="Webster N.S."/>
        </authorList>
    </citation>
    <scope>NUCLEOTIDE SEQUENCE</scope>
    <source>
        <strain evidence="2">SB0664_bin_43</strain>
    </source>
</reference>
<organism evidence="2">
    <name type="scientific">Boseongicola sp. SB0664_bin_43</name>
    <dbReference type="NCBI Taxonomy" id="2604844"/>
    <lineage>
        <taxon>Bacteria</taxon>
        <taxon>Pseudomonadati</taxon>
        <taxon>Pseudomonadota</taxon>
        <taxon>Alphaproteobacteria</taxon>
        <taxon>Rhodobacterales</taxon>
        <taxon>Paracoccaceae</taxon>
        <taxon>Boseongicola</taxon>
    </lineage>
</organism>